<dbReference type="CDD" id="cd20265">
    <property type="entry name" value="Complex1_LYR_ETFRF1_LYRM5"/>
    <property type="match status" value="1"/>
</dbReference>
<comment type="caution">
    <text evidence="2">The sequence shown here is derived from an EMBL/GenBank/DDBJ whole genome shotgun (WGS) entry which is preliminary data.</text>
</comment>
<dbReference type="OrthoDB" id="10258445at2759"/>
<sequence>MPAPPLRAQVKALYKDLLFLGRDYPLGYAYFRTRLHRAFAAQSHLRDEPAIHACISRGEFVKREIEALYYLKKYRALRERYGAPASAEVEAMRRIEREEEEEEGR</sequence>
<dbReference type="Pfam" id="PF13233">
    <property type="entry name" value="Complex1_LYR_2"/>
    <property type="match status" value="1"/>
</dbReference>
<comment type="similarity">
    <text evidence="1">Belongs to the complex I LYR family.</text>
</comment>
<dbReference type="EMBL" id="VXIS01000063">
    <property type="protein sequence ID" value="KAA8908940.1"/>
    <property type="molecule type" value="Genomic_DNA"/>
</dbReference>
<dbReference type="GO" id="GO:0090324">
    <property type="term" value="P:negative regulation of oxidative phosphorylation"/>
    <property type="evidence" value="ECO:0007669"/>
    <property type="project" value="InterPro"/>
</dbReference>
<dbReference type="AlphaFoldDB" id="A0A5J5EZP5"/>
<proteinExistence type="inferred from homology"/>
<dbReference type="InterPro" id="IPR045296">
    <property type="entry name" value="Complex1_LYR_ETFRF1_LYRM5"/>
</dbReference>
<protein>
    <submittedName>
        <fullName evidence="2">Uncharacterized protein</fullName>
    </submittedName>
</protein>
<organism evidence="2 3">
    <name type="scientific">Sphaerosporella brunnea</name>
    <dbReference type="NCBI Taxonomy" id="1250544"/>
    <lineage>
        <taxon>Eukaryota</taxon>
        <taxon>Fungi</taxon>
        <taxon>Dikarya</taxon>
        <taxon>Ascomycota</taxon>
        <taxon>Pezizomycotina</taxon>
        <taxon>Pezizomycetes</taxon>
        <taxon>Pezizales</taxon>
        <taxon>Pyronemataceae</taxon>
        <taxon>Sphaerosporella</taxon>
    </lineage>
</organism>
<dbReference type="InterPro" id="IPR052000">
    <property type="entry name" value="ETFRF1"/>
</dbReference>
<dbReference type="PANTHER" id="PTHR21024">
    <property type="entry name" value="GROWTH HORMONE-INDUCIBLE SOLUBLE PROTEIN-RELATED"/>
    <property type="match status" value="1"/>
</dbReference>
<gene>
    <name evidence="2" type="ORF">FN846DRAFT_794804</name>
</gene>
<name>A0A5J5EZP5_9PEZI</name>
<accession>A0A5J5EZP5</accession>
<dbReference type="GO" id="GO:0022904">
    <property type="term" value="P:respiratory electron transport chain"/>
    <property type="evidence" value="ECO:0007669"/>
    <property type="project" value="TreeGrafter"/>
</dbReference>
<reference evidence="2 3" key="1">
    <citation type="submission" date="2019-09" db="EMBL/GenBank/DDBJ databases">
        <title>Draft genome of the ectomycorrhizal ascomycete Sphaerosporella brunnea.</title>
        <authorList>
            <consortium name="DOE Joint Genome Institute"/>
            <person name="Benucci G.M."/>
            <person name="Marozzi G."/>
            <person name="Antonielli L."/>
            <person name="Sanchez S."/>
            <person name="Marco P."/>
            <person name="Wang X."/>
            <person name="Falini L.B."/>
            <person name="Barry K."/>
            <person name="Haridas S."/>
            <person name="Lipzen A."/>
            <person name="Labutti K."/>
            <person name="Grigoriev I.V."/>
            <person name="Murat C."/>
            <person name="Martin F."/>
            <person name="Albertini E."/>
            <person name="Donnini D."/>
            <person name="Bonito G."/>
        </authorList>
    </citation>
    <scope>NUCLEOTIDE SEQUENCE [LARGE SCALE GENOMIC DNA]</scope>
    <source>
        <strain evidence="2 3">Sb_GMNB300</strain>
    </source>
</reference>
<dbReference type="GO" id="GO:0005739">
    <property type="term" value="C:mitochondrion"/>
    <property type="evidence" value="ECO:0007669"/>
    <property type="project" value="TreeGrafter"/>
</dbReference>
<keyword evidence="3" id="KW-1185">Reference proteome</keyword>
<dbReference type="InParanoid" id="A0A5J5EZP5"/>
<dbReference type="PANTHER" id="PTHR21024:SF0">
    <property type="entry name" value="ELECTRON TRANSFER FLAVOPROTEIN REGULATORY FACTOR 1"/>
    <property type="match status" value="1"/>
</dbReference>
<evidence type="ECO:0000313" key="2">
    <source>
        <dbReference type="EMBL" id="KAA8908940.1"/>
    </source>
</evidence>
<dbReference type="Proteomes" id="UP000326924">
    <property type="component" value="Unassembled WGS sequence"/>
</dbReference>
<evidence type="ECO:0000256" key="1">
    <source>
        <dbReference type="ARBA" id="ARBA00009508"/>
    </source>
</evidence>
<evidence type="ECO:0000313" key="3">
    <source>
        <dbReference type="Proteomes" id="UP000326924"/>
    </source>
</evidence>